<dbReference type="CDD" id="cd05013">
    <property type="entry name" value="SIS_RpiR"/>
    <property type="match status" value="1"/>
</dbReference>
<evidence type="ECO:0000256" key="1">
    <source>
        <dbReference type="ARBA" id="ARBA00023015"/>
    </source>
</evidence>
<reference evidence="6 7" key="1">
    <citation type="submission" date="2019-07" db="EMBL/GenBank/DDBJ databases">
        <title>Georgenia wutianyii sp. nov. and Georgenia *** sp. nov. isolated from plateau pika (Ochotona curzoniae) in the Qinghai-Tibet plateau of China.</title>
        <authorList>
            <person name="Tian Z."/>
        </authorList>
    </citation>
    <scope>NUCLEOTIDE SEQUENCE [LARGE SCALE GENOMIC DNA]</scope>
    <source>
        <strain evidence="6 7">Z446</strain>
    </source>
</reference>
<proteinExistence type="predicted"/>
<dbReference type="InterPro" id="IPR009057">
    <property type="entry name" value="Homeodomain-like_sf"/>
</dbReference>
<dbReference type="InterPro" id="IPR001347">
    <property type="entry name" value="SIS_dom"/>
</dbReference>
<dbReference type="AlphaFoldDB" id="A0A552WNM1"/>
<organism evidence="6 7">
    <name type="scientific">Georgenia yuyongxinii</name>
    <dbReference type="NCBI Taxonomy" id="2589797"/>
    <lineage>
        <taxon>Bacteria</taxon>
        <taxon>Bacillati</taxon>
        <taxon>Actinomycetota</taxon>
        <taxon>Actinomycetes</taxon>
        <taxon>Micrococcales</taxon>
        <taxon>Bogoriellaceae</taxon>
        <taxon>Georgenia</taxon>
    </lineage>
</organism>
<evidence type="ECO:0000256" key="3">
    <source>
        <dbReference type="ARBA" id="ARBA00023163"/>
    </source>
</evidence>
<evidence type="ECO:0000259" key="4">
    <source>
        <dbReference type="PROSITE" id="PS51071"/>
    </source>
</evidence>
<dbReference type="GO" id="GO:0003700">
    <property type="term" value="F:DNA-binding transcription factor activity"/>
    <property type="evidence" value="ECO:0007669"/>
    <property type="project" value="InterPro"/>
</dbReference>
<dbReference type="GO" id="GO:1901135">
    <property type="term" value="P:carbohydrate derivative metabolic process"/>
    <property type="evidence" value="ECO:0007669"/>
    <property type="project" value="InterPro"/>
</dbReference>
<dbReference type="EMBL" id="VJXR01000051">
    <property type="protein sequence ID" value="TRW44189.1"/>
    <property type="molecule type" value="Genomic_DNA"/>
</dbReference>
<evidence type="ECO:0000313" key="6">
    <source>
        <dbReference type="EMBL" id="TRW44189.1"/>
    </source>
</evidence>
<keyword evidence="3" id="KW-0804">Transcription</keyword>
<dbReference type="InterPro" id="IPR047640">
    <property type="entry name" value="RpiR-like"/>
</dbReference>
<sequence length="286" mass="30732">MSVQSTIEAATGSLSPSLLRIANEIRENPAIVLDSTINELAEACGTSVASVVRFCRAIGLNGYTQLRMMLATELGKESAQFGGSTSYGSDITKGESMREMAQKIASLEILAIEETINHLDYAGLEQAVDALDNAERILLYGIGASQVVAEDLQRKLFRIGRNAFAPTDPHEAWAAAALPVAGVVAVGFSHLGETHETLDFLRRARDNGARTIGVTGAKGSTLSKLVDHALFTEVRETKFRAGAMVSRIAQLAVVDCIFAGVAQRRYDFTVEALRRTREVTQSARGS</sequence>
<dbReference type="Pfam" id="PF01380">
    <property type="entry name" value="SIS"/>
    <property type="match status" value="1"/>
</dbReference>
<keyword evidence="7" id="KW-1185">Reference proteome</keyword>
<name>A0A552WNM1_9MICO</name>
<protein>
    <submittedName>
        <fullName evidence="6">MurR/RpiR family transcriptional regulator</fullName>
    </submittedName>
</protein>
<keyword evidence="2" id="KW-0238">DNA-binding</keyword>
<dbReference type="PANTHER" id="PTHR30514:SF1">
    <property type="entry name" value="HTH-TYPE TRANSCRIPTIONAL REGULATOR HEXR-RELATED"/>
    <property type="match status" value="1"/>
</dbReference>
<dbReference type="PANTHER" id="PTHR30514">
    <property type="entry name" value="GLUCOKINASE"/>
    <property type="match status" value="1"/>
</dbReference>
<evidence type="ECO:0000313" key="7">
    <source>
        <dbReference type="Proteomes" id="UP000318693"/>
    </source>
</evidence>
<dbReference type="Gene3D" id="3.40.50.10490">
    <property type="entry name" value="Glucose-6-phosphate isomerase like protein, domain 1"/>
    <property type="match status" value="1"/>
</dbReference>
<dbReference type="Pfam" id="PF01418">
    <property type="entry name" value="HTH_6"/>
    <property type="match status" value="1"/>
</dbReference>
<dbReference type="InterPro" id="IPR046348">
    <property type="entry name" value="SIS_dom_sf"/>
</dbReference>
<dbReference type="RefSeq" id="WP_143419207.1">
    <property type="nucleotide sequence ID" value="NZ_VJXR01000051.1"/>
</dbReference>
<dbReference type="GO" id="GO:0003677">
    <property type="term" value="F:DNA binding"/>
    <property type="evidence" value="ECO:0007669"/>
    <property type="project" value="UniProtKB-KW"/>
</dbReference>
<dbReference type="SUPFAM" id="SSF53697">
    <property type="entry name" value="SIS domain"/>
    <property type="match status" value="1"/>
</dbReference>
<dbReference type="PROSITE" id="PS51464">
    <property type="entry name" value="SIS"/>
    <property type="match status" value="1"/>
</dbReference>
<accession>A0A552WNM1</accession>
<dbReference type="InterPro" id="IPR000281">
    <property type="entry name" value="HTH_RpiR"/>
</dbReference>
<dbReference type="SUPFAM" id="SSF46689">
    <property type="entry name" value="Homeodomain-like"/>
    <property type="match status" value="1"/>
</dbReference>
<dbReference type="PROSITE" id="PS51071">
    <property type="entry name" value="HTH_RPIR"/>
    <property type="match status" value="1"/>
</dbReference>
<dbReference type="Gene3D" id="1.10.10.10">
    <property type="entry name" value="Winged helix-like DNA-binding domain superfamily/Winged helix DNA-binding domain"/>
    <property type="match status" value="1"/>
</dbReference>
<dbReference type="InterPro" id="IPR036388">
    <property type="entry name" value="WH-like_DNA-bd_sf"/>
</dbReference>
<comment type="caution">
    <text evidence="6">The sequence shown here is derived from an EMBL/GenBank/DDBJ whole genome shotgun (WGS) entry which is preliminary data.</text>
</comment>
<feature type="domain" description="SIS" evidence="5">
    <location>
        <begin position="127"/>
        <end position="267"/>
    </location>
</feature>
<dbReference type="GO" id="GO:0097367">
    <property type="term" value="F:carbohydrate derivative binding"/>
    <property type="evidence" value="ECO:0007669"/>
    <property type="project" value="InterPro"/>
</dbReference>
<evidence type="ECO:0000259" key="5">
    <source>
        <dbReference type="PROSITE" id="PS51464"/>
    </source>
</evidence>
<dbReference type="InterPro" id="IPR035472">
    <property type="entry name" value="RpiR-like_SIS"/>
</dbReference>
<dbReference type="Proteomes" id="UP000318693">
    <property type="component" value="Unassembled WGS sequence"/>
</dbReference>
<keyword evidence="1" id="KW-0805">Transcription regulation</keyword>
<gene>
    <name evidence="6" type="ORF">FJ693_14590</name>
</gene>
<evidence type="ECO:0000256" key="2">
    <source>
        <dbReference type="ARBA" id="ARBA00023125"/>
    </source>
</evidence>
<feature type="domain" description="HTH rpiR-type" evidence="4">
    <location>
        <begin position="1"/>
        <end position="77"/>
    </location>
</feature>